<dbReference type="EMBL" id="JASPKY010000166">
    <property type="protein sequence ID" value="KAK9728838.1"/>
    <property type="molecule type" value="Genomic_DNA"/>
</dbReference>
<proteinExistence type="predicted"/>
<keyword evidence="3" id="KW-0238">DNA-binding</keyword>
<feature type="domain" description="HTH psq-type" evidence="2">
    <location>
        <begin position="22"/>
        <end position="69"/>
    </location>
</feature>
<dbReference type="Pfam" id="PF04218">
    <property type="entry name" value="CENP-B_N"/>
    <property type="match status" value="1"/>
</dbReference>
<gene>
    <name evidence="3" type="ORF">QE152_g17000</name>
</gene>
<name>A0AAW1L6M2_POPJA</name>
<dbReference type="InterPro" id="IPR009057">
    <property type="entry name" value="Homeodomain-like_sf"/>
</dbReference>
<protein>
    <submittedName>
        <fullName evidence="3">CENP-B N-terminal DNA-binding domain</fullName>
    </submittedName>
</protein>
<dbReference type="SUPFAM" id="SSF46689">
    <property type="entry name" value="Homeodomain-like"/>
    <property type="match status" value="2"/>
</dbReference>
<dbReference type="InterPro" id="IPR007889">
    <property type="entry name" value="HTH_Psq"/>
</dbReference>
<comment type="subcellular location">
    <subcellularLocation>
        <location evidence="1">Nucleus</location>
    </subcellularLocation>
</comment>
<accession>A0AAW1L6M2</accession>
<keyword evidence="4" id="KW-1185">Reference proteome</keyword>
<evidence type="ECO:0000313" key="3">
    <source>
        <dbReference type="EMBL" id="KAK9728838.1"/>
    </source>
</evidence>
<comment type="caution">
    <text evidence="3">The sequence shown here is derived from an EMBL/GenBank/DDBJ whole genome shotgun (WGS) entry which is preliminary data.</text>
</comment>
<sequence length="148" mass="16433">MVATPCTMSVNRKAEEAIGSSKKKRKVITLEEKLAIIAKHETGDTNAKIGRNLKMNESTIGHIIQHADQYKKQGKGASTSTAFQTTRNRTIFVIEMEGLLLVWIDDCNQKRISISLMAIKAKAISLFGCLKEKEENQEKEETCFASSG</sequence>
<evidence type="ECO:0000256" key="1">
    <source>
        <dbReference type="ARBA" id="ARBA00004123"/>
    </source>
</evidence>
<dbReference type="Gene3D" id="1.10.10.60">
    <property type="entry name" value="Homeodomain-like"/>
    <property type="match status" value="2"/>
</dbReference>
<reference evidence="3 4" key="1">
    <citation type="journal article" date="2024" name="BMC Genomics">
        <title>De novo assembly and annotation of Popillia japonica's genome with initial clues to its potential as an invasive pest.</title>
        <authorList>
            <person name="Cucini C."/>
            <person name="Boschi S."/>
            <person name="Funari R."/>
            <person name="Cardaioli E."/>
            <person name="Iannotti N."/>
            <person name="Marturano G."/>
            <person name="Paoli F."/>
            <person name="Bruttini M."/>
            <person name="Carapelli A."/>
            <person name="Frati F."/>
            <person name="Nardi F."/>
        </authorList>
    </citation>
    <scope>NUCLEOTIDE SEQUENCE [LARGE SCALE GENOMIC DNA]</scope>
    <source>
        <strain evidence="3">DMR45628</strain>
    </source>
</reference>
<evidence type="ECO:0000313" key="4">
    <source>
        <dbReference type="Proteomes" id="UP001458880"/>
    </source>
</evidence>
<dbReference type="GO" id="GO:0005634">
    <property type="term" value="C:nucleus"/>
    <property type="evidence" value="ECO:0007669"/>
    <property type="project" value="UniProtKB-SubCell"/>
</dbReference>
<dbReference type="GO" id="GO:0003677">
    <property type="term" value="F:DNA binding"/>
    <property type="evidence" value="ECO:0007669"/>
    <property type="project" value="UniProtKB-KW"/>
</dbReference>
<dbReference type="Proteomes" id="UP001458880">
    <property type="component" value="Unassembled WGS sequence"/>
</dbReference>
<dbReference type="AlphaFoldDB" id="A0AAW1L6M2"/>
<organism evidence="3 4">
    <name type="scientific">Popillia japonica</name>
    <name type="common">Japanese beetle</name>
    <dbReference type="NCBI Taxonomy" id="7064"/>
    <lineage>
        <taxon>Eukaryota</taxon>
        <taxon>Metazoa</taxon>
        <taxon>Ecdysozoa</taxon>
        <taxon>Arthropoda</taxon>
        <taxon>Hexapoda</taxon>
        <taxon>Insecta</taxon>
        <taxon>Pterygota</taxon>
        <taxon>Neoptera</taxon>
        <taxon>Endopterygota</taxon>
        <taxon>Coleoptera</taxon>
        <taxon>Polyphaga</taxon>
        <taxon>Scarabaeiformia</taxon>
        <taxon>Scarabaeidae</taxon>
        <taxon>Rutelinae</taxon>
        <taxon>Popillia</taxon>
    </lineage>
</organism>
<evidence type="ECO:0000259" key="2">
    <source>
        <dbReference type="Pfam" id="PF04218"/>
    </source>
</evidence>